<organism evidence="3 4">
    <name type="scientific">Saliphagus infecundisoli</name>
    <dbReference type="NCBI Taxonomy" id="1849069"/>
    <lineage>
        <taxon>Archaea</taxon>
        <taxon>Methanobacteriati</taxon>
        <taxon>Methanobacteriota</taxon>
        <taxon>Stenosarchaea group</taxon>
        <taxon>Halobacteria</taxon>
        <taxon>Halobacteriales</taxon>
        <taxon>Natrialbaceae</taxon>
        <taxon>Saliphagus</taxon>
    </lineage>
</organism>
<feature type="transmembrane region" description="Helical" evidence="1">
    <location>
        <begin position="35"/>
        <end position="55"/>
    </location>
</feature>
<evidence type="ECO:0000259" key="2">
    <source>
        <dbReference type="Pfam" id="PF07760"/>
    </source>
</evidence>
<feature type="domain" description="DUF1616" evidence="2">
    <location>
        <begin position="14"/>
        <end position="324"/>
    </location>
</feature>
<accession>A0ABD5QMX5</accession>
<reference evidence="3 4" key="1">
    <citation type="journal article" date="2019" name="Int. J. Syst. Evol. Microbiol.">
        <title>The Global Catalogue of Microorganisms (GCM) 10K type strain sequencing project: providing services to taxonomists for standard genome sequencing and annotation.</title>
        <authorList>
            <consortium name="The Broad Institute Genomics Platform"/>
            <consortium name="The Broad Institute Genome Sequencing Center for Infectious Disease"/>
            <person name="Wu L."/>
            <person name="Ma J."/>
        </authorList>
    </citation>
    <scope>NUCLEOTIDE SEQUENCE [LARGE SCALE GENOMIC DNA]</scope>
    <source>
        <strain evidence="3 4">CGMCC 1.15824</strain>
    </source>
</reference>
<proteinExistence type="predicted"/>
<feature type="transmembrane region" description="Helical" evidence="1">
    <location>
        <begin position="118"/>
        <end position="139"/>
    </location>
</feature>
<dbReference type="Proteomes" id="UP001595925">
    <property type="component" value="Unassembled WGS sequence"/>
</dbReference>
<keyword evidence="1" id="KW-1133">Transmembrane helix</keyword>
<dbReference type="EMBL" id="JBHSJG010000072">
    <property type="protein sequence ID" value="MFC4990354.1"/>
    <property type="molecule type" value="Genomic_DNA"/>
</dbReference>
<dbReference type="InterPro" id="IPR011674">
    <property type="entry name" value="DUF1616"/>
</dbReference>
<name>A0ABD5QMX5_9EURY</name>
<feature type="transmembrane region" description="Helical" evidence="1">
    <location>
        <begin position="6"/>
        <end position="28"/>
    </location>
</feature>
<feature type="transmembrane region" description="Helical" evidence="1">
    <location>
        <begin position="170"/>
        <end position="191"/>
    </location>
</feature>
<dbReference type="RefSeq" id="WP_114576202.1">
    <property type="nucleotide sequence ID" value="NZ_JAIVEF010000009.1"/>
</dbReference>
<evidence type="ECO:0000313" key="4">
    <source>
        <dbReference type="Proteomes" id="UP001595925"/>
    </source>
</evidence>
<protein>
    <submittedName>
        <fullName evidence="3">DUF1616 domain-containing protein</fullName>
    </submittedName>
</protein>
<sequence length="327" mass="34367">MSDGDWWYIDLALVICVAGVATFGLLAGAPGALRIALGAPLVLFLPGYALVSIFFPDAAPKDRAADDLGGGLRNPLSGGGGIDATERIGLSLVGSVIVVPSVALAATATPWGITARPVIVGLGLATIGLAVLGIVARFYCPANERFVPSVPAGILFSGDGRSAYDPDVTVFNVAIVCSLLFLLAAGGYALASPPTGEGFTEFSAETENVTGETETMYQDTYTQGEPQELTVEITNHEGQETTYTVLTLLQRVEYVNDTTVEVVEEEELARGETTIEDGVVAPRTIEFTPTLAGDDLRLVVLLFEGEVPQDPSAEETEYAIRLPIVVE</sequence>
<evidence type="ECO:0000256" key="1">
    <source>
        <dbReference type="SAM" id="Phobius"/>
    </source>
</evidence>
<keyword evidence="1" id="KW-0472">Membrane</keyword>
<evidence type="ECO:0000313" key="3">
    <source>
        <dbReference type="EMBL" id="MFC4990354.1"/>
    </source>
</evidence>
<feature type="transmembrane region" description="Helical" evidence="1">
    <location>
        <begin position="88"/>
        <end position="106"/>
    </location>
</feature>
<dbReference type="AlphaFoldDB" id="A0ABD5QMX5"/>
<dbReference type="Pfam" id="PF07760">
    <property type="entry name" value="DUF1616"/>
    <property type="match status" value="1"/>
</dbReference>
<keyword evidence="1" id="KW-0812">Transmembrane</keyword>
<keyword evidence="4" id="KW-1185">Reference proteome</keyword>
<comment type="caution">
    <text evidence="3">The sequence shown here is derived from an EMBL/GenBank/DDBJ whole genome shotgun (WGS) entry which is preliminary data.</text>
</comment>
<gene>
    <name evidence="3" type="ORF">ACFPFO_21900</name>
</gene>